<dbReference type="Proteomes" id="UP000500961">
    <property type="component" value="Chromosome"/>
</dbReference>
<proteinExistence type="predicted"/>
<name>A0A7D3XL68_9BACT</name>
<sequence>MKKFFGLLKYLIPYKWHVVVNVLSNVLAAIFSLFSLAMLIPFLQLLFGTVPLVEVEPEFTLSAKGMSNYLNYFLSSLIKNHDQATALLFVIVLVVIASFLKNMFTYLSLFYLAPIRTGVLKDMRNKLYRKVVELPLGFFTEEKKGDIISKMTNDVNEIEVSIIRSLEMFFRDPIIIIIHLIGLIYISPQLTLFVLIILPLTGGVIGRVGKNLRKTSFKGQTKMGIILTIIEETIGGLRVIKAFNAEKKVIARFESMNSLYTLLMKKMWRRRDLASPLSEFLGTIVVVLVLWYGGNLIFDGKGNLGPEALIAYIGIFYMIINPAKSFSNAYYNVLKGMASADRIDSILVAENPIKVKPGAKKIESFNNEIEYRNVSFRYENDWVLKNINLTIKKGMTVALVGQSGSGKSTMVDLLPRFWDVTEGEILIDGVNIKDLDMVSLRNLMGNVNQEPILFNDNFFNNIAFGVENAKMEDVIAAAKIANAHDFIMATPNGYHTNVGDRGSKLSGGQRQRVSIARAILKNPPIMILDEATSALDTESERLVQDAIDNLMKHRTSLVIAHRLSTIRKADLICVLHEGEIVERGKHEELLAINGYYSKLHSMQLH</sequence>
<dbReference type="GO" id="GO:0005524">
    <property type="term" value="F:ATP binding"/>
    <property type="evidence" value="ECO:0007669"/>
    <property type="project" value="UniProtKB-KW"/>
</dbReference>
<evidence type="ECO:0000256" key="7">
    <source>
        <dbReference type="SAM" id="Phobius"/>
    </source>
</evidence>
<dbReference type="GO" id="GO:0015421">
    <property type="term" value="F:ABC-type oligopeptide transporter activity"/>
    <property type="evidence" value="ECO:0007669"/>
    <property type="project" value="TreeGrafter"/>
</dbReference>
<evidence type="ECO:0000256" key="5">
    <source>
        <dbReference type="ARBA" id="ARBA00022989"/>
    </source>
</evidence>
<dbReference type="SMART" id="SM00382">
    <property type="entry name" value="AAA"/>
    <property type="match status" value="1"/>
</dbReference>
<evidence type="ECO:0000313" key="10">
    <source>
        <dbReference type="EMBL" id="QKG80155.1"/>
    </source>
</evidence>
<keyword evidence="11" id="KW-1185">Reference proteome</keyword>
<dbReference type="CDD" id="cd03251">
    <property type="entry name" value="ABCC_MsbA"/>
    <property type="match status" value="1"/>
</dbReference>
<feature type="transmembrane region" description="Helical" evidence="7">
    <location>
        <begin position="304"/>
        <end position="320"/>
    </location>
</feature>
<evidence type="ECO:0000256" key="6">
    <source>
        <dbReference type="ARBA" id="ARBA00023136"/>
    </source>
</evidence>
<dbReference type="PANTHER" id="PTHR43394:SF1">
    <property type="entry name" value="ATP-BINDING CASSETTE SUB-FAMILY B MEMBER 10, MITOCHONDRIAL"/>
    <property type="match status" value="1"/>
</dbReference>
<dbReference type="InterPro" id="IPR036640">
    <property type="entry name" value="ABC1_TM_sf"/>
</dbReference>
<dbReference type="KEGG" id="ttz:FHG85_07745"/>
<dbReference type="GO" id="GO:0005886">
    <property type="term" value="C:plasma membrane"/>
    <property type="evidence" value="ECO:0007669"/>
    <property type="project" value="UniProtKB-SubCell"/>
</dbReference>
<dbReference type="InterPro" id="IPR017871">
    <property type="entry name" value="ABC_transporter-like_CS"/>
</dbReference>
<dbReference type="InterPro" id="IPR003593">
    <property type="entry name" value="AAA+_ATPase"/>
</dbReference>
<evidence type="ECO:0000256" key="1">
    <source>
        <dbReference type="ARBA" id="ARBA00004651"/>
    </source>
</evidence>
<feature type="domain" description="ABC transporter" evidence="8">
    <location>
        <begin position="369"/>
        <end position="602"/>
    </location>
</feature>
<dbReference type="CDD" id="cd18552">
    <property type="entry name" value="ABC_6TM_MsbA_like"/>
    <property type="match status" value="1"/>
</dbReference>
<evidence type="ECO:0000259" key="8">
    <source>
        <dbReference type="PROSITE" id="PS50893"/>
    </source>
</evidence>
<evidence type="ECO:0000256" key="2">
    <source>
        <dbReference type="ARBA" id="ARBA00022692"/>
    </source>
</evidence>
<keyword evidence="4 10" id="KW-0067">ATP-binding</keyword>
<dbReference type="SUPFAM" id="SSF90123">
    <property type="entry name" value="ABC transporter transmembrane region"/>
    <property type="match status" value="1"/>
</dbReference>
<feature type="domain" description="ABC transmembrane type-1" evidence="9">
    <location>
        <begin position="69"/>
        <end position="335"/>
    </location>
</feature>
<feature type="transmembrane region" description="Helical" evidence="7">
    <location>
        <begin position="86"/>
        <end position="113"/>
    </location>
</feature>
<evidence type="ECO:0000256" key="3">
    <source>
        <dbReference type="ARBA" id="ARBA00022741"/>
    </source>
</evidence>
<reference evidence="10 11" key="1">
    <citation type="submission" date="2019-07" db="EMBL/GenBank/DDBJ databases">
        <title>Thalassofilum flectens gen. nov., sp. nov., a novel moderate thermophilic anaerobe from a shallow sea hot spring in Kunashir Island (Russia), representing a new family in the order Bacteroidales, and proposal of Thalassofilacea fam. nov.</title>
        <authorList>
            <person name="Kochetkova T.V."/>
            <person name="Podosokorskaya O.A."/>
            <person name="Novikov A."/>
            <person name="Elcheninov A.G."/>
            <person name="Toshchakov S.V."/>
            <person name="Kublanov I.V."/>
        </authorList>
    </citation>
    <scope>NUCLEOTIDE SEQUENCE [LARGE SCALE GENOMIC DNA]</scope>
    <source>
        <strain evidence="10 11">38-H</strain>
    </source>
</reference>
<dbReference type="GO" id="GO:0016887">
    <property type="term" value="F:ATP hydrolysis activity"/>
    <property type="evidence" value="ECO:0007669"/>
    <property type="project" value="InterPro"/>
</dbReference>
<dbReference type="Gene3D" id="3.40.50.300">
    <property type="entry name" value="P-loop containing nucleotide triphosphate hydrolases"/>
    <property type="match status" value="1"/>
</dbReference>
<feature type="transmembrane region" description="Helical" evidence="7">
    <location>
        <begin position="192"/>
        <end position="209"/>
    </location>
</feature>
<dbReference type="Gene3D" id="1.20.1560.10">
    <property type="entry name" value="ABC transporter type 1, transmembrane domain"/>
    <property type="match status" value="1"/>
</dbReference>
<keyword evidence="5 7" id="KW-1133">Transmembrane helix</keyword>
<feature type="transmembrane region" description="Helical" evidence="7">
    <location>
        <begin position="273"/>
        <end position="292"/>
    </location>
</feature>
<accession>A0A7D3XL68</accession>
<dbReference type="InterPro" id="IPR039421">
    <property type="entry name" value="Type_1_exporter"/>
</dbReference>
<protein>
    <submittedName>
        <fullName evidence="10">ABC transporter ATP-binding protein</fullName>
    </submittedName>
</protein>
<dbReference type="SUPFAM" id="SSF52540">
    <property type="entry name" value="P-loop containing nucleoside triphosphate hydrolases"/>
    <property type="match status" value="1"/>
</dbReference>
<dbReference type="PROSITE" id="PS50929">
    <property type="entry name" value="ABC_TM1F"/>
    <property type="match status" value="1"/>
</dbReference>
<dbReference type="AlphaFoldDB" id="A0A7D3XL68"/>
<dbReference type="InterPro" id="IPR003439">
    <property type="entry name" value="ABC_transporter-like_ATP-bd"/>
</dbReference>
<dbReference type="PROSITE" id="PS00211">
    <property type="entry name" value="ABC_TRANSPORTER_1"/>
    <property type="match status" value="1"/>
</dbReference>
<dbReference type="FunFam" id="3.40.50.300:FF:000218">
    <property type="entry name" value="Multidrug ABC transporter ATP-binding protein"/>
    <property type="match status" value="1"/>
</dbReference>
<keyword evidence="6 7" id="KW-0472">Membrane</keyword>
<dbReference type="InterPro" id="IPR011527">
    <property type="entry name" value="ABC1_TM_dom"/>
</dbReference>
<evidence type="ECO:0000259" key="9">
    <source>
        <dbReference type="PROSITE" id="PS50929"/>
    </source>
</evidence>
<keyword evidence="3" id="KW-0547">Nucleotide-binding</keyword>
<dbReference type="PROSITE" id="PS50893">
    <property type="entry name" value="ABC_TRANSPORTER_2"/>
    <property type="match status" value="1"/>
</dbReference>
<evidence type="ECO:0000256" key="4">
    <source>
        <dbReference type="ARBA" id="ARBA00022840"/>
    </source>
</evidence>
<feature type="transmembrane region" description="Helical" evidence="7">
    <location>
        <begin position="169"/>
        <end position="186"/>
    </location>
</feature>
<gene>
    <name evidence="10" type="ORF">FHG85_07745</name>
</gene>
<dbReference type="Pfam" id="PF00664">
    <property type="entry name" value="ABC_membrane"/>
    <property type="match status" value="1"/>
</dbReference>
<organism evidence="10 11">
    <name type="scientific">Tenuifilum thalassicum</name>
    <dbReference type="NCBI Taxonomy" id="2590900"/>
    <lineage>
        <taxon>Bacteria</taxon>
        <taxon>Pseudomonadati</taxon>
        <taxon>Bacteroidota</taxon>
        <taxon>Bacteroidia</taxon>
        <taxon>Bacteroidales</taxon>
        <taxon>Tenuifilaceae</taxon>
        <taxon>Tenuifilum</taxon>
    </lineage>
</organism>
<dbReference type="InterPro" id="IPR027417">
    <property type="entry name" value="P-loop_NTPase"/>
</dbReference>
<feature type="transmembrane region" description="Helical" evidence="7">
    <location>
        <begin position="20"/>
        <end position="43"/>
    </location>
</feature>
<comment type="subcellular location">
    <subcellularLocation>
        <location evidence="1">Cell membrane</location>
        <topology evidence="1">Multi-pass membrane protein</topology>
    </subcellularLocation>
</comment>
<dbReference type="Pfam" id="PF00005">
    <property type="entry name" value="ABC_tran"/>
    <property type="match status" value="1"/>
</dbReference>
<evidence type="ECO:0000313" key="11">
    <source>
        <dbReference type="Proteomes" id="UP000500961"/>
    </source>
</evidence>
<keyword evidence="2 7" id="KW-0812">Transmembrane</keyword>
<dbReference type="RefSeq" id="WP_173074623.1">
    <property type="nucleotide sequence ID" value="NZ_CP041345.1"/>
</dbReference>
<dbReference type="EMBL" id="CP041345">
    <property type="protein sequence ID" value="QKG80155.1"/>
    <property type="molecule type" value="Genomic_DNA"/>
</dbReference>
<dbReference type="PANTHER" id="PTHR43394">
    <property type="entry name" value="ATP-DEPENDENT PERMEASE MDL1, MITOCHONDRIAL"/>
    <property type="match status" value="1"/>
</dbReference>